<dbReference type="Proteomes" id="UP000681722">
    <property type="component" value="Unassembled WGS sequence"/>
</dbReference>
<dbReference type="AlphaFoldDB" id="A0A815F1C7"/>
<dbReference type="Proteomes" id="UP000663829">
    <property type="component" value="Unassembled WGS sequence"/>
</dbReference>
<dbReference type="Proteomes" id="UP000677228">
    <property type="component" value="Unassembled WGS sequence"/>
</dbReference>
<name>A0A815F1C7_9BILA</name>
<organism evidence="2 5">
    <name type="scientific">Didymodactylos carnosus</name>
    <dbReference type="NCBI Taxonomy" id="1234261"/>
    <lineage>
        <taxon>Eukaryota</taxon>
        <taxon>Metazoa</taxon>
        <taxon>Spiralia</taxon>
        <taxon>Gnathifera</taxon>
        <taxon>Rotifera</taxon>
        <taxon>Eurotatoria</taxon>
        <taxon>Bdelloidea</taxon>
        <taxon>Philodinida</taxon>
        <taxon>Philodinidae</taxon>
        <taxon>Didymodactylos</taxon>
    </lineage>
</organism>
<sequence>MTKSVYEGVSDPTNTLKKRIAKLAKELFDKNRISLQQKKDMTSTDDLPKLGGQPKLHKTNHSMRIVTYSRNTIISLVSKLAISYIQQLRETNENVVRNTKNVINDVSNIKTDNDERLASLDVVDLFNNIPVSHAVGIAINGKNFVNHR</sequence>
<dbReference type="EMBL" id="CAJNOK010019447">
    <property type="protein sequence ID" value="CAF1299559.1"/>
    <property type="molecule type" value="Genomic_DNA"/>
</dbReference>
<accession>A0A815F1C7</accession>
<evidence type="ECO:0000313" key="2">
    <source>
        <dbReference type="EMBL" id="CAF1318899.1"/>
    </source>
</evidence>
<dbReference type="EMBL" id="CAJOBC010046542">
    <property type="protein sequence ID" value="CAF4162725.1"/>
    <property type="molecule type" value="Genomic_DNA"/>
</dbReference>
<reference evidence="2" key="1">
    <citation type="submission" date="2021-02" db="EMBL/GenBank/DDBJ databases">
        <authorList>
            <person name="Nowell W R."/>
        </authorList>
    </citation>
    <scope>NUCLEOTIDE SEQUENCE</scope>
</reference>
<proteinExistence type="predicted"/>
<comment type="caution">
    <text evidence="2">The sequence shown here is derived from an EMBL/GenBank/DDBJ whole genome shotgun (WGS) entry which is preliminary data.</text>
</comment>
<evidence type="ECO:0000313" key="4">
    <source>
        <dbReference type="EMBL" id="CAF4162725.1"/>
    </source>
</evidence>
<dbReference type="EMBL" id="CAJNOQ010013302">
    <property type="protein sequence ID" value="CAF1318899.1"/>
    <property type="molecule type" value="Genomic_DNA"/>
</dbReference>
<protein>
    <submittedName>
        <fullName evidence="2">Uncharacterized protein</fullName>
    </submittedName>
</protein>
<evidence type="ECO:0000313" key="1">
    <source>
        <dbReference type="EMBL" id="CAF1299559.1"/>
    </source>
</evidence>
<evidence type="ECO:0000313" key="5">
    <source>
        <dbReference type="Proteomes" id="UP000663829"/>
    </source>
</evidence>
<dbReference type="Proteomes" id="UP000682733">
    <property type="component" value="Unassembled WGS sequence"/>
</dbReference>
<keyword evidence="5" id="KW-1185">Reference proteome</keyword>
<evidence type="ECO:0000313" key="3">
    <source>
        <dbReference type="EMBL" id="CAF4105555.1"/>
    </source>
</evidence>
<gene>
    <name evidence="2" type="ORF">GPM918_LOCUS29374</name>
    <name evidence="1" type="ORF">OVA965_LOCUS28466</name>
    <name evidence="4" type="ORF">SRO942_LOCUS29948</name>
    <name evidence="3" type="ORF">TMI583_LOCUS29221</name>
</gene>
<dbReference type="EMBL" id="CAJOBA010041025">
    <property type="protein sequence ID" value="CAF4105555.1"/>
    <property type="molecule type" value="Genomic_DNA"/>
</dbReference>